<gene>
    <name evidence="1" type="ORF">LMG24238_03973</name>
</gene>
<dbReference type="EMBL" id="CADIKC010000005">
    <property type="protein sequence ID" value="CAB3707296.1"/>
    <property type="molecule type" value="Genomic_DNA"/>
</dbReference>
<dbReference type="GeneID" id="97042581"/>
<evidence type="ECO:0000313" key="2">
    <source>
        <dbReference type="Proteomes" id="UP000494255"/>
    </source>
</evidence>
<protein>
    <submittedName>
        <fullName evidence="1">Uncharacterized protein</fullName>
    </submittedName>
</protein>
<proteinExistence type="predicted"/>
<organism evidence="1 2">
    <name type="scientific">Paraburkholderia sediminicola</name>
    <dbReference type="NCBI Taxonomy" id="458836"/>
    <lineage>
        <taxon>Bacteria</taxon>
        <taxon>Pseudomonadati</taxon>
        <taxon>Pseudomonadota</taxon>
        <taxon>Betaproteobacteria</taxon>
        <taxon>Burkholderiales</taxon>
        <taxon>Burkholderiaceae</taxon>
        <taxon>Paraburkholderia</taxon>
    </lineage>
</organism>
<dbReference type="Proteomes" id="UP000494255">
    <property type="component" value="Unassembled WGS sequence"/>
</dbReference>
<dbReference type="RefSeq" id="WP_175051818.1">
    <property type="nucleotide sequence ID" value="NZ_CADIKC010000005.1"/>
</dbReference>
<name>A0A6J5BIJ9_9BURK</name>
<keyword evidence="2" id="KW-1185">Reference proteome</keyword>
<evidence type="ECO:0000313" key="1">
    <source>
        <dbReference type="EMBL" id="CAB3707296.1"/>
    </source>
</evidence>
<reference evidence="1 2" key="1">
    <citation type="submission" date="2020-04" db="EMBL/GenBank/DDBJ databases">
        <authorList>
            <person name="De Canck E."/>
        </authorList>
    </citation>
    <scope>NUCLEOTIDE SEQUENCE [LARGE SCALE GENOMIC DNA]</scope>
    <source>
        <strain evidence="1 2">LMG 24238</strain>
    </source>
</reference>
<accession>A0A6J5BIJ9</accession>
<dbReference type="AlphaFoldDB" id="A0A6J5BIJ9"/>
<sequence>MTQQGEVANGFHAAARRGGKFQELLYSGHKNKSKFLREVRRQRYQKYRLSTCRGRAAPGMERSCQSIGTGVLYPPIIMRKKHIVQPSRRNTEKVDDCDLKATDGKAPKTQYCADVGFRAQFTIDLRQTATRVQLAPPSR</sequence>